<dbReference type="GO" id="GO:0005829">
    <property type="term" value="C:cytosol"/>
    <property type="evidence" value="ECO:0007669"/>
    <property type="project" value="TreeGrafter"/>
</dbReference>
<evidence type="ECO:0000313" key="2">
    <source>
        <dbReference type="EMBL" id="AUN95941.1"/>
    </source>
</evidence>
<dbReference type="Gene3D" id="3.30.70.100">
    <property type="match status" value="1"/>
</dbReference>
<dbReference type="PANTHER" id="PTHR33336">
    <property type="entry name" value="QUINOL MONOOXYGENASE YGIN-RELATED"/>
    <property type="match status" value="1"/>
</dbReference>
<dbReference type="KEGG" id="atw:C0099_13955"/>
<reference evidence="2 3" key="1">
    <citation type="submission" date="2018-01" db="EMBL/GenBank/DDBJ databases">
        <authorList>
            <person name="Fu G.-Y."/>
        </authorList>
    </citation>
    <scope>NUCLEOTIDE SEQUENCE [LARGE SCALE GENOMIC DNA]</scope>
    <source>
        <strain evidence="2 3">SY39</strain>
    </source>
</reference>
<proteinExistence type="predicted"/>
<protein>
    <submittedName>
        <fullName evidence="2">Antibiotic biosynthesis monooxygenase</fullName>
    </submittedName>
</protein>
<keyword evidence="3" id="KW-1185">Reference proteome</keyword>
<dbReference type="AlphaFoldDB" id="A0A2I6S9L7"/>
<keyword evidence="2" id="KW-0560">Oxidoreductase</keyword>
<dbReference type="InterPro" id="IPR007138">
    <property type="entry name" value="ABM_dom"/>
</dbReference>
<dbReference type="RefSeq" id="WP_102247986.1">
    <property type="nucleotide sequence ID" value="NZ_CP025682.1"/>
</dbReference>
<name>A0A2I6S9L7_9RHOO</name>
<accession>A0A2I6S9L7</accession>
<evidence type="ECO:0000313" key="3">
    <source>
        <dbReference type="Proteomes" id="UP000242205"/>
    </source>
</evidence>
<keyword evidence="2" id="KW-0503">Monooxygenase</keyword>
<dbReference type="InterPro" id="IPR011008">
    <property type="entry name" value="Dimeric_a/b-barrel"/>
</dbReference>
<dbReference type="GO" id="GO:0004497">
    <property type="term" value="F:monooxygenase activity"/>
    <property type="evidence" value="ECO:0007669"/>
    <property type="project" value="UniProtKB-KW"/>
</dbReference>
<feature type="domain" description="ABM" evidence="1">
    <location>
        <begin position="2"/>
        <end position="94"/>
    </location>
</feature>
<dbReference type="PANTHER" id="PTHR33336:SF3">
    <property type="entry name" value="ABM DOMAIN-CONTAINING PROTEIN"/>
    <property type="match status" value="1"/>
</dbReference>
<dbReference type="PROSITE" id="PS51725">
    <property type="entry name" value="ABM"/>
    <property type="match status" value="1"/>
</dbReference>
<evidence type="ECO:0000259" key="1">
    <source>
        <dbReference type="PROSITE" id="PS51725"/>
    </source>
</evidence>
<dbReference type="Proteomes" id="UP000242205">
    <property type="component" value="Chromosome"/>
</dbReference>
<gene>
    <name evidence="2" type="ORF">C0099_13955</name>
</gene>
<dbReference type="EMBL" id="CP025682">
    <property type="protein sequence ID" value="AUN95941.1"/>
    <property type="molecule type" value="Genomic_DNA"/>
</dbReference>
<dbReference type="OrthoDB" id="9812192at2"/>
<dbReference type="InterPro" id="IPR050744">
    <property type="entry name" value="AI-2_Isomerase_LsrG"/>
</dbReference>
<dbReference type="Pfam" id="PF03992">
    <property type="entry name" value="ABM"/>
    <property type="match status" value="1"/>
</dbReference>
<organism evidence="2 3">
    <name type="scientific">Pseudazoarcus pumilus</name>
    <dbReference type="NCBI Taxonomy" id="2067960"/>
    <lineage>
        <taxon>Bacteria</taxon>
        <taxon>Pseudomonadati</taxon>
        <taxon>Pseudomonadota</taxon>
        <taxon>Betaproteobacteria</taxon>
        <taxon>Rhodocyclales</taxon>
        <taxon>Zoogloeaceae</taxon>
        <taxon>Pseudazoarcus</taxon>
    </lineage>
</organism>
<dbReference type="SUPFAM" id="SSF54909">
    <property type="entry name" value="Dimeric alpha+beta barrel"/>
    <property type="match status" value="1"/>
</dbReference>
<sequence length="100" mass="11180">MYCILVKNVVKEGARDAYLAAMLPNAKASVANEPDCLTFDVLEAQEEPNTFYLYEIYTSPAALETHKKTEHYLASRPLIADLLVETSVLRADVIEMNASR</sequence>